<organism evidence="2 3">
    <name type="scientific">Ganoderma sinense ZZ0214-1</name>
    <dbReference type="NCBI Taxonomy" id="1077348"/>
    <lineage>
        <taxon>Eukaryota</taxon>
        <taxon>Fungi</taxon>
        <taxon>Dikarya</taxon>
        <taxon>Basidiomycota</taxon>
        <taxon>Agaricomycotina</taxon>
        <taxon>Agaricomycetes</taxon>
        <taxon>Polyporales</taxon>
        <taxon>Polyporaceae</taxon>
        <taxon>Ganoderma</taxon>
    </lineage>
</organism>
<proteinExistence type="predicted"/>
<evidence type="ECO:0000256" key="1">
    <source>
        <dbReference type="SAM" id="MobiDB-lite"/>
    </source>
</evidence>
<evidence type="ECO:0000313" key="3">
    <source>
        <dbReference type="Proteomes" id="UP000230002"/>
    </source>
</evidence>
<dbReference type="Proteomes" id="UP000230002">
    <property type="component" value="Unassembled WGS sequence"/>
</dbReference>
<reference evidence="2 3" key="1">
    <citation type="journal article" date="2015" name="Sci. Rep.">
        <title>Chromosome-level genome map provides insights into diverse defense mechanisms in the medicinal fungus Ganoderma sinense.</title>
        <authorList>
            <person name="Zhu Y."/>
            <person name="Xu J."/>
            <person name="Sun C."/>
            <person name="Zhou S."/>
            <person name="Xu H."/>
            <person name="Nelson D.R."/>
            <person name="Qian J."/>
            <person name="Song J."/>
            <person name="Luo H."/>
            <person name="Xiang L."/>
            <person name="Li Y."/>
            <person name="Xu Z."/>
            <person name="Ji A."/>
            <person name="Wang L."/>
            <person name="Lu S."/>
            <person name="Hayward A."/>
            <person name="Sun W."/>
            <person name="Li X."/>
            <person name="Schwartz D.C."/>
            <person name="Wang Y."/>
            <person name="Chen S."/>
        </authorList>
    </citation>
    <scope>NUCLEOTIDE SEQUENCE [LARGE SCALE GENOMIC DNA]</scope>
    <source>
        <strain evidence="2 3">ZZ0214-1</strain>
    </source>
</reference>
<feature type="region of interest" description="Disordered" evidence="1">
    <location>
        <begin position="406"/>
        <end position="464"/>
    </location>
</feature>
<dbReference type="EMBL" id="AYKW01000023">
    <property type="protein sequence ID" value="PIL28821.1"/>
    <property type="molecule type" value="Genomic_DNA"/>
</dbReference>
<comment type="caution">
    <text evidence="2">The sequence shown here is derived from an EMBL/GenBank/DDBJ whole genome shotgun (WGS) entry which is preliminary data.</text>
</comment>
<keyword evidence="3" id="KW-1185">Reference proteome</keyword>
<accession>A0A2G8S4Z1</accession>
<dbReference type="AlphaFoldDB" id="A0A2G8S4Z1"/>
<evidence type="ECO:0000313" key="2">
    <source>
        <dbReference type="EMBL" id="PIL28821.1"/>
    </source>
</evidence>
<gene>
    <name evidence="2" type="ORF">GSI_08866</name>
</gene>
<sequence length="464" mass="52932">MKFTTAQLENSLVGGHRRPPVLQVTFIRVDTISLSSSLPLPSLHPYLPWRSNRAGRRRKQEKETIYNSAFKDKDFIIVRKADFQQGISTLLFYAWKHRNSESHLYALYNYIQSLQCHTLLHTTEPSRVITPWPQPLFGTLEPPKGENNYPPRNNALPSNYYPDHARIMIFGSKEQGPSYSLQARISTALDSSEVKVLNIKTAWNLPESIRDAEKTVESHIAQACDSSLAGLAHNPFWTSLYAFLLVGPYFSLFAWKARPEEEQLLPLPPIPKVPHPGGKETKEELEELIAKREEVIRHRMERIRNTPVPEVIHYNEPVFNLTTQPYQKWYDKATLSATYLHALSLPTSAEEELARQPSWFGARDSNRFGESNRRVNIGQDIGHKFVQKMVIDDRIQNELASMNLVKDQPDPTLAGPRPPDSNDSQQSRFSETEPQIFDPDAGPHPMKTRASTQDVDDTDADLLC</sequence>
<protein>
    <submittedName>
        <fullName evidence="2">Uncharacterized protein</fullName>
    </submittedName>
</protein>
<dbReference type="OrthoDB" id="2757940at2759"/>
<name>A0A2G8S4Z1_9APHY</name>
<feature type="compositionally biased region" description="Polar residues" evidence="1">
    <location>
        <begin position="421"/>
        <end position="433"/>
    </location>
</feature>
<feature type="compositionally biased region" description="Acidic residues" evidence="1">
    <location>
        <begin position="454"/>
        <end position="464"/>
    </location>
</feature>